<evidence type="ECO:0000256" key="1">
    <source>
        <dbReference type="SAM" id="MobiDB-lite"/>
    </source>
</evidence>
<keyword evidence="2" id="KW-0732">Signal</keyword>
<proteinExistence type="predicted"/>
<feature type="signal peptide" evidence="2">
    <location>
        <begin position="1"/>
        <end position="33"/>
    </location>
</feature>
<dbReference type="AlphaFoldDB" id="A0A4V2UI43"/>
<sequence length="317" mass="33233">MPVVHKQPSSFKLKSSHAFLLSAAFGLAPMAMAQSAPQITSDANNVYYQFPYSGTPSWVRVFVDTDQNANTGYRSYNIGSSFLIENGNLYRYTGRNGAWGWTLVKKVSSTTSNGVAKVTVSKADLGSPNALDAVTQTSSPTITSTKLSKTLVDSSSSDSSSGNAGQVTADGSNFYYQFPYSGTPNWVRVFVDTDRNANTGFRGYNIGSSFLIENGNLYRYTGSNGAWGWAFVKKVSSTTSNGVAKVTVSKADLGSPSALDVVTQTDAPLITSTKLSLASGAIATTTTTAAATTTTRAATTTTAAATTTTRAATTTTA</sequence>
<evidence type="ECO:0000313" key="4">
    <source>
        <dbReference type="Proteomes" id="UP000295382"/>
    </source>
</evidence>
<accession>A0A4V2UI43</accession>
<organism evidence="3 4">
    <name type="scientific">Paucimonas lemoignei</name>
    <name type="common">Pseudomonas lemoignei</name>
    <dbReference type="NCBI Taxonomy" id="29443"/>
    <lineage>
        <taxon>Bacteria</taxon>
        <taxon>Pseudomonadati</taxon>
        <taxon>Pseudomonadota</taxon>
        <taxon>Betaproteobacteria</taxon>
        <taxon>Burkholderiales</taxon>
        <taxon>Burkholderiaceae</taxon>
        <taxon>Paucimonas</taxon>
    </lineage>
</organism>
<evidence type="ECO:0000313" key="3">
    <source>
        <dbReference type="EMBL" id="TCS32928.1"/>
    </source>
</evidence>
<feature type="chain" id="PRO_5021032742" evidence="2">
    <location>
        <begin position="34"/>
        <end position="317"/>
    </location>
</feature>
<comment type="caution">
    <text evidence="3">The sequence shown here is derived from an EMBL/GenBank/DDBJ whole genome shotgun (WGS) entry which is preliminary data.</text>
</comment>
<gene>
    <name evidence="3" type="ORF">EDC30_11940</name>
</gene>
<name>A0A4V2UI43_PAULE</name>
<feature type="region of interest" description="Disordered" evidence="1">
    <location>
        <begin position="298"/>
        <end position="317"/>
    </location>
</feature>
<keyword evidence="4" id="KW-1185">Reference proteome</keyword>
<dbReference type="Proteomes" id="UP000295382">
    <property type="component" value="Unassembled WGS sequence"/>
</dbReference>
<feature type="non-terminal residue" evidence="3">
    <location>
        <position position="317"/>
    </location>
</feature>
<evidence type="ECO:0000256" key="2">
    <source>
        <dbReference type="SAM" id="SignalP"/>
    </source>
</evidence>
<reference evidence="3 4" key="1">
    <citation type="submission" date="2019-03" db="EMBL/GenBank/DDBJ databases">
        <title>Genomic Encyclopedia of Type Strains, Phase IV (KMG-IV): sequencing the most valuable type-strain genomes for metagenomic binning, comparative biology and taxonomic classification.</title>
        <authorList>
            <person name="Goeker M."/>
        </authorList>
    </citation>
    <scope>NUCLEOTIDE SEQUENCE [LARGE SCALE GENOMIC DNA]</scope>
    <source>
        <strain evidence="3 4">DSM 7445</strain>
    </source>
</reference>
<protein>
    <submittedName>
        <fullName evidence="3">Uncharacterized protein</fullName>
    </submittedName>
</protein>
<dbReference type="EMBL" id="SLZQ01000019">
    <property type="protein sequence ID" value="TCS32928.1"/>
    <property type="molecule type" value="Genomic_DNA"/>
</dbReference>